<accession>A0ABN9LKR0</accession>
<feature type="chain" id="PRO_5045551512" description="Ig-like domain-containing protein" evidence="3">
    <location>
        <begin position="20"/>
        <end position="257"/>
    </location>
</feature>
<organism evidence="5 6">
    <name type="scientific">Ranitomeya imitator</name>
    <name type="common">mimic poison frog</name>
    <dbReference type="NCBI Taxonomy" id="111125"/>
    <lineage>
        <taxon>Eukaryota</taxon>
        <taxon>Metazoa</taxon>
        <taxon>Chordata</taxon>
        <taxon>Craniata</taxon>
        <taxon>Vertebrata</taxon>
        <taxon>Euteleostomi</taxon>
        <taxon>Amphibia</taxon>
        <taxon>Batrachia</taxon>
        <taxon>Anura</taxon>
        <taxon>Neobatrachia</taxon>
        <taxon>Hyloidea</taxon>
        <taxon>Dendrobatidae</taxon>
        <taxon>Dendrobatinae</taxon>
        <taxon>Ranitomeya</taxon>
    </lineage>
</organism>
<dbReference type="InterPro" id="IPR013783">
    <property type="entry name" value="Ig-like_fold"/>
</dbReference>
<dbReference type="InterPro" id="IPR003599">
    <property type="entry name" value="Ig_sub"/>
</dbReference>
<protein>
    <recommendedName>
        <fullName evidence="4">Ig-like domain-containing protein</fullName>
    </recommendedName>
</protein>
<evidence type="ECO:0000256" key="1">
    <source>
        <dbReference type="ARBA" id="ARBA00022729"/>
    </source>
</evidence>
<dbReference type="SMART" id="SM00406">
    <property type="entry name" value="IGv"/>
    <property type="match status" value="2"/>
</dbReference>
<dbReference type="SUPFAM" id="SSF48726">
    <property type="entry name" value="Immunoglobulin"/>
    <property type="match status" value="2"/>
</dbReference>
<evidence type="ECO:0000259" key="4">
    <source>
        <dbReference type="PROSITE" id="PS50835"/>
    </source>
</evidence>
<dbReference type="InterPro" id="IPR050413">
    <property type="entry name" value="TCR_beta_variable"/>
</dbReference>
<dbReference type="Pfam" id="PF07686">
    <property type="entry name" value="V-set"/>
    <property type="match status" value="1"/>
</dbReference>
<sequence>MTRAAPLLVLICWTQWCLAADVIQRPQFHNVRPADDITLNCEHDDSTYYAKYWYRQKMGKELVLIGYSINDAITMEPEFNDKKAKIQPNGNKISVLTIYSASIQDSARYYDVCINLSLNSVAFSSMEKRRRRRRRRRRRETKLMKAKILARTCLAEDVIQKPRFHLAHHKENVALTCVHDKSGYDTKYWYKQQKGLGLVLIGFTVYSEVTMESDFKDGRIIIQPNSTNVSHLNISNVSAKDSAVYYCASSIHSQRVV</sequence>
<gene>
    <name evidence="5" type="ORF">RIMI_LOCUS9066307</name>
</gene>
<dbReference type="Gene3D" id="2.60.40.10">
    <property type="entry name" value="Immunoglobulins"/>
    <property type="match status" value="2"/>
</dbReference>
<proteinExistence type="predicted"/>
<keyword evidence="6" id="KW-1185">Reference proteome</keyword>
<name>A0ABN9LKR0_9NEOB</name>
<feature type="signal peptide" evidence="3">
    <location>
        <begin position="1"/>
        <end position="19"/>
    </location>
</feature>
<dbReference type="Proteomes" id="UP001176940">
    <property type="component" value="Unassembled WGS sequence"/>
</dbReference>
<dbReference type="PANTHER" id="PTHR23268:SF124">
    <property type="entry name" value="IG-LIKE DOMAIN-CONTAINING PROTEIN"/>
    <property type="match status" value="1"/>
</dbReference>
<dbReference type="InterPro" id="IPR007110">
    <property type="entry name" value="Ig-like_dom"/>
</dbReference>
<reference evidence="5" key="1">
    <citation type="submission" date="2023-07" db="EMBL/GenBank/DDBJ databases">
        <authorList>
            <person name="Stuckert A."/>
        </authorList>
    </citation>
    <scope>NUCLEOTIDE SEQUENCE</scope>
</reference>
<evidence type="ECO:0000256" key="3">
    <source>
        <dbReference type="SAM" id="SignalP"/>
    </source>
</evidence>
<dbReference type="InterPro" id="IPR036179">
    <property type="entry name" value="Ig-like_dom_sf"/>
</dbReference>
<keyword evidence="1 3" id="KW-0732">Signal</keyword>
<dbReference type="InterPro" id="IPR013106">
    <property type="entry name" value="Ig_V-set"/>
</dbReference>
<comment type="caution">
    <text evidence="5">The sequence shown here is derived from an EMBL/GenBank/DDBJ whole genome shotgun (WGS) entry which is preliminary data.</text>
</comment>
<evidence type="ECO:0000256" key="2">
    <source>
        <dbReference type="ARBA" id="ARBA00022859"/>
    </source>
</evidence>
<dbReference type="SMART" id="SM00409">
    <property type="entry name" value="IG"/>
    <property type="match status" value="2"/>
</dbReference>
<evidence type="ECO:0000313" key="5">
    <source>
        <dbReference type="EMBL" id="CAJ0940912.1"/>
    </source>
</evidence>
<dbReference type="EMBL" id="CAUEEQ010018504">
    <property type="protein sequence ID" value="CAJ0940912.1"/>
    <property type="molecule type" value="Genomic_DNA"/>
</dbReference>
<keyword evidence="2" id="KW-0391">Immunity</keyword>
<feature type="domain" description="Ig-like" evidence="4">
    <location>
        <begin position="171"/>
        <end position="257"/>
    </location>
</feature>
<evidence type="ECO:0000313" key="6">
    <source>
        <dbReference type="Proteomes" id="UP001176940"/>
    </source>
</evidence>
<dbReference type="PROSITE" id="PS50835">
    <property type="entry name" value="IG_LIKE"/>
    <property type="match status" value="1"/>
</dbReference>
<dbReference type="PANTHER" id="PTHR23268">
    <property type="entry name" value="T-CELL RECEPTOR BETA CHAIN"/>
    <property type="match status" value="1"/>
</dbReference>